<evidence type="ECO:0000313" key="2">
    <source>
        <dbReference type="WBParaSite" id="MCU_008929-RA"/>
    </source>
</evidence>
<organism evidence="2">
    <name type="scientific">Mesocestoides corti</name>
    <name type="common">Flatworm</name>
    <dbReference type="NCBI Taxonomy" id="53468"/>
    <lineage>
        <taxon>Eukaryota</taxon>
        <taxon>Metazoa</taxon>
        <taxon>Spiralia</taxon>
        <taxon>Lophotrochozoa</taxon>
        <taxon>Platyhelminthes</taxon>
        <taxon>Cestoda</taxon>
        <taxon>Eucestoda</taxon>
        <taxon>Cyclophyllidea</taxon>
        <taxon>Mesocestoididae</taxon>
        <taxon>Mesocestoides</taxon>
    </lineage>
</organism>
<proteinExistence type="predicted"/>
<sequence length="123" mass="14180">MPSIRVPMLAAMLIICCFSSVLVSGWPQILLSRHSNAQRGLAELGMIQYAGVPVQHFAFQSYFHYGPEKCKPWMDTDPCLDNSRRERGRSFHPKPEEFGLTDDIERRIKNMDEVLRSEKPRSK</sequence>
<name>A0A5K3FKB1_MESCO</name>
<feature type="chain" id="PRO_5024454775" evidence="1">
    <location>
        <begin position="26"/>
        <end position="123"/>
    </location>
</feature>
<dbReference type="WBParaSite" id="MCU_008929-RA">
    <property type="protein sequence ID" value="MCU_008929-RA"/>
    <property type="gene ID" value="MCU_008929"/>
</dbReference>
<evidence type="ECO:0000256" key="1">
    <source>
        <dbReference type="SAM" id="SignalP"/>
    </source>
</evidence>
<dbReference type="AlphaFoldDB" id="A0A5K3FKB1"/>
<feature type="signal peptide" evidence="1">
    <location>
        <begin position="1"/>
        <end position="25"/>
    </location>
</feature>
<accession>A0A5K3FKB1</accession>
<keyword evidence="1" id="KW-0732">Signal</keyword>
<protein>
    <submittedName>
        <fullName evidence="2">Uncharacterized protein</fullName>
    </submittedName>
</protein>
<reference evidence="2" key="1">
    <citation type="submission" date="2019-11" db="UniProtKB">
        <authorList>
            <consortium name="WormBaseParasite"/>
        </authorList>
    </citation>
    <scope>IDENTIFICATION</scope>
</reference>